<feature type="region of interest" description="Disordered" evidence="1">
    <location>
        <begin position="213"/>
        <end position="250"/>
    </location>
</feature>
<feature type="region of interest" description="Disordered" evidence="1">
    <location>
        <begin position="281"/>
        <end position="320"/>
    </location>
</feature>
<name>A0A1R3KK68_9ROSI</name>
<feature type="region of interest" description="Disordered" evidence="1">
    <location>
        <begin position="120"/>
        <end position="140"/>
    </location>
</feature>
<feature type="compositionally biased region" description="Acidic residues" evidence="1">
    <location>
        <begin position="121"/>
        <end position="133"/>
    </location>
</feature>
<comment type="caution">
    <text evidence="2">The sequence shown here is derived from an EMBL/GenBank/DDBJ whole genome shotgun (WGS) entry which is preliminary data.</text>
</comment>
<proteinExistence type="predicted"/>
<reference evidence="3" key="1">
    <citation type="submission" date="2013-09" db="EMBL/GenBank/DDBJ databases">
        <title>Corchorus olitorius genome sequencing.</title>
        <authorList>
            <person name="Alam M."/>
            <person name="Haque M.S."/>
            <person name="Islam M.S."/>
            <person name="Emdad E.M."/>
            <person name="Islam M.M."/>
            <person name="Ahmed B."/>
            <person name="Halim A."/>
            <person name="Hossen Q.M.M."/>
            <person name="Hossain M.Z."/>
            <person name="Ahmed R."/>
            <person name="Khan M.M."/>
            <person name="Islam R."/>
            <person name="Rashid M.M."/>
            <person name="Khan S.A."/>
            <person name="Rahman M.S."/>
            <person name="Alam M."/>
            <person name="Yahiya A.S."/>
            <person name="Khan M.S."/>
            <person name="Azam M.S."/>
            <person name="Haque T."/>
            <person name="Lashkar M.Z.H."/>
            <person name="Akhand A.I."/>
            <person name="Morshed G."/>
            <person name="Roy S."/>
            <person name="Uddin K.S."/>
            <person name="Rabeya T."/>
            <person name="Hossain A.S."/>
            <person name="Chowdhury A."/>
            <person name="Snigdha A.R."/>
            <person name="Mortoza M.S."/>
            <person name="Matin S.A."/>
            <person name="Hoque S.M.E."/>
            <person name="Islam M.K."/>
            <person name="Roy D.K."/>
            <person name="Haider R."/>
            <person name="Moosa M.M."/>
            <person name="Elias S.M."/>
            <person name="Hasan A.M."/>
            <person name="Jahan S."/>
            <person name="Shafiuddin M."/>
            <person name="Mahmood N."/>
            <person name="Shommy N.S."/>
        </authorList>
    </citation>
    <scope>NUCLEOTIDE SEQUENCE [LARGE SCALE GENOMIC DNA]</scope>
    <source>
        <strain evidence="3">cv. O-4</strain>
    </source>
</reference>
<evidence type="ECO:0000313" key="2">
    <source>
        <dbReference type="EMBL" id="OMP07481.1"/>
    </source>
</evidence>
<feature type="compositionally biased region" description="Basic residues" evidence="1">
    <location>
        <begin position="305"/>
        <end position="320"/>
    </location>
</feature>
<dbReference type="AlphaFoldDB" id="A0A1R3KK68"/>
<keyword evidence="3" id="KW-1185">Reference proteome</keyword>
<feature type="compositionally biased region" description="Polar residues" evidence="1">
    <location>
        <begin position="281"/>
        <end position="304"/>
    </location>
</feature>
<protein>
    <submittedName>
        <fullName evidence="2">Uncharacterized protein</fullName>
    </submittedName>
</protein>
<organism evidence="2 3">
    <name type="scientific">Corchorus olitorius</name>
    <dbReference type="NCBI Taxonomy" id="93759"/>
    <lineage>
        <taxon>Eukaryota</taxon>
        <taxon>Viridiplantae</taxon>
        <taxon>Streptophyta</taxon>
        <taxon>Embryophyta</taxon>
        <taxon>Tracheophyta</taxon>
        <taxon>Spermatophyta</taxon>
        <taxon>Magnoliopsida</taxon>
        <taxon>eudicotyledons</taxon>
        <taxon>Gunneridae</taxon>
        <taxon>Pentapetalae</taxon>
        <taxon>rosids</taxon>
        <taxon>malvids</taxon>
        <taxon>Malvales</taxon>
        <taxon>Malvaceae</taxon>
        <taxon>Grewioideae</taxon>
        <taxon>Apeibeae</taxon>
        <taxon>Corchorus</taxon>
    </lineage>
</organism>
<evidence type="ECO:0000256" key="1">
    <source>
        <dbReference type="SAM" id="MobiDB-lite"/>
    </source>
</evidence>
<evidence type="ECO:0000313" key="3">
    <source>
        <dbReference type="Proteomes" id="UP000187203"/>
    </source>
</evidence>
<feature type="compositionally biased region" description="Polar residues" evidence="1">
    <location>
        <begin position="213"/>
        <end position="234"/>
    </location>
</feature>
<sequence>MAESTKRQKLFTITSRTIVRELPIVIFKFMINPGCISSTRDCIRRGTRWRIGDGNGTKFWTDWWGEFGIFLRDLGFVEIKPKFRAFFQDVQVEDNVQVQDNDDLGEVDVNEVNLEGLAKEDVEENGENVEDEGPSARPSNCVEFDGEGTSEFHIDNEYDDSDEPLEIETDEELIVNEATTRKGRFPRYDSTAEIPYICKSMLFKNSDEFKLAPTTQNSTTPSHEEVNCNSARQNSAKTKKKAQSSSKAVASVQIPDLNANAKTQAVSSISGNAEASASVVVPTQQSATTNPAAVNSSSKAQSGPSKKKKANSAAGPRKKTRFSIMDENSRVFNVSGERSSPASQAKYAHQRPVTATSLQHDAQKKFRERMEALKSLRDCNQHLVETMCLCMVLKKV</sequence>
<dbReference type="EMBL" id="AWUE01013211">
    <property type="protein sequence ID" value="OMP07481.1"/>
    <property type="molecule type" value="Genomic_DNA"/>
</dbReference>
<dbReference type="Proteomes" id="UP000187203">
    <property type="component" value="Unassembled WGS sequence"/>
</dbReference>
<accession>A0A1R3KK68</accession>
<gene>
    <name evidence="2" type="ORF">COLO4_07305</name>
</gene>